<dbReference type="Proteomes" id="UP000190105">
    <property type="component" value="Unassembled WGS sequence"/>
</dbReference>
<name>A0A1T4WGL4_9CLOT</name>
<dbReference type="InterPro" id="IPR007387">
    <property type="entry name" value="TRAP_DctQ"/>
</dbReference>
<keyword evidence="12" id="KW-1185">Reference proteome</keyword>
<dbReference type="EMBL" id="FUYH01000001">
    <property type="protein sequence ID" value="SKA76430.1"/>
    <property type="molecule type" value="Genomic_DNA"/>
</dbReference>
<accession>A0A1T4WGL4</accession>
<comment type="subcellular location">
    <subcellularLocation>
        <location evidence="1">Cell inner membrane</location>
        <topology evidence="1">Multi-pass membrane protein</topology>
    </subcellularLocation>
</comment>
<dbReference type="PANTHER" id="PTHR35011:SF2">
    <property type="entry name" value="2,3-DIKETO-L-GULONATE TRAP TRANSPORTER SMALL PERMEASE PROTEIN YIAM"/>
    <property type="match status" value="1"/>
</dbReference>
<reference evidence="12" key="1">
    <citation type="submission" date="2017-02" db="EMBL/GenBank/DDBJ databases">
        <authorList>
            <person name="Varghese N."/>
            <person name="Submissions S."/>
        </authorList>
    </citation>
    <scope>NUCLEOTIDE SEQUENCE [LARGE SCALE GENOMIC DNA]</scope>
    <source>
        <strain evidence="12">USBA 833</strain>
    </source>
</reference>
<keyword evidence="4" id="KW-0997">Cell inner membrane</keyword>
<evidence type="ECO:0000256" key="9">
    <source>
        <dbReference type="SAM" id="Phobius"/>
    </source>
</evidence>
<proteinExistence type="inferred from homology"/>
<keyword evidence="6 9" id="KW-1133">Transmembrane helix</keyword>
<keyword evidence="2" id="KW-0813">Transport</keyword>
<dbReference type="InterPro" id="IPR055348">
    <property type="entry name" value="DctQ"/>
</dbReference>
<feature type="transmembrane region" description="Helical" evidence="9">
    <location>
        <begin position="12"/>
        <end position="32"/>
    </location>
</feature>
<dbReference type="OrthoDB" id="45144at2"/>
<keyword evidence="3" id="KW-1003">Cell membrane</keyword>
<dbReference type="GO" id="GO:0015740">
    <property type="term" value="P:C4-dicarboxylate transport"/>
    <property type="evidence" value="ECO:0007669"/>
    <property type="project" value="TreeGrafter"/>
</dbReference>
<evidence type="ECO:0000259" key="10">
    <source>
        <dbReference type="Pfam" id="PF04290"/>
    </source>
</evidence>
<keyword evidence="7 9" id="KW-0472">Membrane</keyword>
<comment type="similarity">
    <text evidence="8">Belongs to the TRAP transporter small permease family.</text>
</comment>
<evidence type="ECO:0000256" key="8">
    <source>
        <dbReference type="ARBA" id="ARBA00038436"/>
    </source>
</evidence>
<evidence type="ECO:0000313" key="11">
    <source>
        <dbReference type="EMBL" id="SKA76430.1"/>
    </source>
</evidence>
<feature type="transmembrane region" description="Helical" evidence="9">
    <location>
        <begin position="47"/>
        <end position="65"/>
    </location>
</feature>
<dbReference type="STRING" id="1147123.SAMN05443428_101195"/>
<evidence type="ECO:0000256" key="5">
    <source>
        <dbReference type="ARBA" id="ARBA00022692"/>
    </source>
</evidence>
<gene>
    <name evidence="11" type="ORF">SAMN05443428_101195</name>
</gene>
<protein>
    <submittedName>
        <fullName evidence="11">TRAP-type C4-dicarboxylate transport system, small permease component</fullName>
    </submittedName>
</protein>
<evidence type="ECO:0000256" key="3">
    <source>
        <dbReference type="ARBA" id="ARBA00022475"/>
    </source>
</evidence>
<evidence type="ECO:0000313" key="12">
    <source>
        <dbReference type="Proteomes" id="UP000190105"/>
    </source>
</evidence>
<dbReference type="GO" id="GO:0005886">
    <property type="term" value="C:plasma membrane"/>
    <property type="evidence" value="ECO:0007669"/>
    <property type="project" value="UniProtKB-SubCell"/>
</dbReference>
<dbReference type="AlphaFoldDB" id="A0A1T4WGL4"/>
<evidence type="ECO:0000256" key="4">
    <source>
        <dbReference type="ARBA" id="ARBA00022519"/>
    </source>
</evidence>
<organism evidence="11 12">
    <name type="scientific">Caloramator quimbayensis</name>
    <dbReference type="NCBI Taxonomy" id="1147123"/>
    <lineage>
        <taxon>Bacteria</taxon>
        <taxon>Bacillati</taxon>
        <taxon>Bacillota</taxon>
        <taxon>Clostridia</taxon>
        <taxon>Eubacteriales</taxon>
        <taxon>Clostridiaceae</taxon>
        <taxon>Caloramator</taxon>
    </lineage>
</organism>
<keyword evidence="5 9" id="KW-0812">Transmembrane</keyword>
<evidence type="ECO:0000256" key="1">
    <source>
        <dbReference type="ARBA" id="ARBA00004429"/>
    </source>
</evidence>
<dbReference type="GO" id="GO:0022857">
    <property type="term" value="F:transmembrane transporter activity"/>
    <property type="evidence" value="ECO:0007669"/>
    <property type="project" value="TreeGrafter"/>
</dbReference>
<evidence type="ECO:0000256" key="7">
    <source>
        <dbReference type="ARBA" id="ARBA00023136"/>
    </source>
</evidence>
<evidence type="ECO:0000256" key="2">
    <source>
        <dbReference type="ARBA" id="ARBA00022448"/>
    </source>
</evidence>
<dbReference type="PANTHER" id="PTHR35011">
    <property type="entry name" value="2,3-DIKETO-L-GULONATE TRAP TRANSPORTER SMALL PERMEASE PROTEIN YIAM"/>
    <property type="match status" value="1"/>
</dbReference>
<feature type="transmembrane region" description="Helical" evidence="9">
    <location>
        <begin position="86"/>
        <end position="107"/>
    </location>
</feature>
<sequence length="156" mass="17696">MKKVKQFVDTLLAYVNSALLIIMTALVLWQVFTRYVLKNPSTFTEELVIIILIWTSFLGAAYAFGTRQHMSLIFLKEKLSGIKKKILCVFIDSSVLIFTIFILVMGGQQITTGVAGMRTPILNIPKSYIYSSILVSGVLIILYQIYNIIEDFKMND</sequence>
<dbReference type="Pfam" id="PF04290">
    <property type="entry name" value="DctQ"/>
    <property type="match status" value="1"/>
</dbReference>
<feature type="transmembrane region" description="Helical" evidence="9">
    <location>
        <begin position="127"/>
        <end position="146"/>
    </location>
</feature>
<dbReference type="RefSeq" id="WP_078695228.1">
    <property type="nucleotide sequence ID" value="NZ_FUYH01000001.1"/>
</dbReference>
<feature type="domain" description="Tripartite ATP-independent periplasmic transporters DctQ component" evidence="10">
    <location>
        <begin position="23"/>
        <end position="153"/>
    </location>
</feature>
<evidence type="ECO:0000256" key="6">
    <source>
        <dbReference type="ARBA" id="ARBA00022989"/>
    </source>
</evidence>